<sequence>MTSLFFPKKKPIKGRICENTGLRTLNQVSTAALKGRIDENAGCCPFYLLHQVAMAAFFKTFAFKATRILA</sequence>
<accession>A0AAN0T351</accession>
<proteinExistence type="predicted"/>
<dbReference type="EMBL" id="CP010525">
    <property type="protein sequence ID" value="AJO20960.1"/>
    <property type="molecule type" value="Genomic_DNA"/>
</dbReference>
<name>A0AAN0T351_HEYCO</name>
<dbReference type="Proteomes" id="UP000032024">
    <property type="component" value="Chromosome"/>
</dbReference>
<dbReference type="AlphaFoldDB" id="A0AAN0T351"/>
<organism evidence="1 2">
    <name type="scientific">Heyndrickxia coagulans</name>
    <name type="common">Weizmannia coagulans</name>
    <dbReference type="NCBI Taxonomy" id="1398"/>
    <lineage>
        <taxon>Bacteria</taxon>
        <taxon>Bacillati</taxon>
        <taxon>Bacillota</taxon>
        <taxon>Bacilli</taxon>
        <taxon>Bacillales</taxon>
        <taxon>Bacillaceae</taxon>
        <taxon>Heyndrickxia</taxon>
    </lineage>
</organism>
<reference evidence="2" key="1">
    <citation type="submission" date="2015-01" db="EMBL/GenBank/DDBJ databases">
        <title>Comparative genome analysis of Bacillus coagulans HM-08, Clostridium butyricum HM-68, Bacillus subtilis HM-66 and Bacillus paralicheniformis BL-09.</title>
        <authorList>
            <person name="Zhang H."/>
        </authorList>
    </citation>
    <scope>NUCLEOTIDE SEQUENCE [LARGE SCALE GENOMIC DNA]</scope>
    <source>
        <strain evidence="2">HM-08</strain>
    </source>
</reference>
<evidence type="ECO:0000313" key="1">
    <source>
        <dbReference type="EMBL" id="AJO20960.1"/>
    </source>
</evidence>
<evidence type="ECO:0000313" key="2">
    <source>
        <dbReference type="Proteomes" id="UP000032024"/>
    </source>
</evidence>
<protein>
    <submittedName>
        <fullName evidence="1">Uncharacterized protein</fullName>
    </submittedName>
</protein>
<gene>
    <name evidence="1" type="ORF">SB48_HM08orf00246</name>
</gene>
<keyword evidence="2" id="KW-1185">Reference proteome</keyword>